<reference evidence="1 2" key="1">
    <citation type="submission" date="2023-09" db="EMBL/GenBank/DDBJ databases">
        <title>Nesidiocoris tenuis whole genome shotgun sequence.</title>
        <authorList>
            <person name="Shibata T."/>
            <person name="Shimoda M."/>
            <person name="Kobayashi T."/>
            <person name="Uehara T."/>
        </authorList>
    </citation>
    <scope>NUCLEOTIDE SEQUENCE [LARGE SCALE GENOMIC DNA]</scope>
    <source>
        <strain evidence="1 2">Japan</strain>
    </source>
</reference>
<sequence>MRLGERRIGNNIVPKPRLTLLLQADTGAICSWKPQGRLNSNLLRLQSADPSVENQRVACGLRYYVVTFPRGLSD</sequence>
<evidence type="ECO:0000313" key="1">
    <source>
        <dbReference type="EMBL" id="BET02616.1"/>
    </source>
</evidence>
<dbReference type="EMBL" id="AP028922">
    <property type="protein sequence ID" value="BET02616.1"/>
    <property type="molecule type" value="Genomic_DNA"/>
</dbReference>
<proteinExistence type="predicted"/>
<accession>A0ABN7BH55</accession>
<protein>
    <recommendedName>
        <fullName evidence="3">Fibronectin type-III domain-containing protein</fullName>
    </recommendedName>
</protein>
<dbReference type="Proteomes" id="UP001307889">
    <property type="component" value="Chromosome 14"/>
</dbReference>
<evidence type="ECO:0008006" key="3">
    <source>
        <dbReference type="Google" id="ProtNLM"/>
    </source>
</evidence>
<organism evidence="1 2">
    <name type="scientific">Nesidiocoris tenuis</name>
    <dbReference type="NCBI Taxonomy" id="355587"/>
    <lineage>
        <taxon>Eukaryota</taxon>
        <taxon>Metazoa</taxon>
        <taxon>Ecdysozoa</taxon>
        <taxon>Arthropoda</taxon>
        <taxon>Hexapoda</taxon>
        <taxon>Insecta</taxon>
        <taxon>Pterygota</taxon>
        <taxon>Neoptera</taxon>
        <taxon>Paraneoptera</taxon>
        <taxon>Hemiptera</taxon>
        <taxon>Heteroptera</taxon>
        <taxon>Panheteroptera</taxon>
        <taxon>Cimicomorpha</taxon>
        <taxon>Miridae</taxon>
        <taxon>Dicyphina</taxon>
        <taxon>Nesidiocoris</taxon>
    </lineage>
</organism>
<gene>
    <name evidence="1" type="ORF">NTJ_15434</name>
</gene>
<evidence type="ECO:0000313" key="2">
    <source>
        <dbReference type="Proteomes" id="UP001307889"/>
    </source>
</evidence>
<keyword evidence="2" id="KW-1185">Reference proteome</keyword>
<name>A0ABN7BH55_9HEMI</name>